<dbReference type="PANTHER" id="PTHR46310">
    <property type="entry name" value="AMIDASE 1"/>
    <property type="match status" value="1"/>
</dbReference>
<dbReference type="PANTHER" id="PTHR46310:SF7">
    <property type="entry name" value="AMIDASE 1"/>
    <property type="match status" value="1"/>
</dbReference>
<proteinExistence type="predicted"/>
<dbReference type="Pfam" id="PF01425">
    <property type="entry name" value="Amidase"/>
    <property type="match status" value="1"/>
</dbReference>
<dbReference type="RefSeq" id="WP_161860951.1">
    <property type="nucleotide sequence ID" value="NZ_CP046620.1"/>
</dbReference>
<protein>
    <submittedName>
        <fullName evidence="2">Amidase</fullName>
        <ecNumber evidence="2">3.5.1.4</ecNumber>
    </submittedName>
</protein>
<feature type="domain" description="Amidase" evidence="1">
    <location>
        <begin position="20"/>
        <end position="373"/>
    </location>
</feature>
<gene>
    <name evidence="2" type="ORF">GO499_03860</name>
</gene>
<organism evidence="2 3">
    <name type="scientific">Algicella marina</name>
    <dbReference type="NCBI Taxonomy" id="2683284"/>
    <lineage>
        <taxon>Bacteria</taxon>
        <taxon>Pseudomonadati</taxon>
        <taxon>Pseudomonadota</taxon>
        <taxon>Alphaproteobacteria</taxon>
        <taxon>Rhodobacterales</taxon>
        <taxon>Paracoccaceae</taxon>
        <taxon>Algicella</taxon>
    </lineage>
</organism>
<evidence type="ECO:0000313" key="3">
    <source>
        <dbReference type="Proteomes" id="UP000464495"/>
    </source>
</evidence>
<reference evidence="2 3" key="1">
    <citation type="submission" date="2019-12" db="EMBL/GenBank/DDBJ databases">
        <title>Complete genome sequence of Algicella marina strain 9Alg 56(T) isolated from the red alga Tichocarpus crinitus.</title>
        <authorList>
            <person name="Kim S.-G."/>
            <person name="Nedashkovskaya O.I."/>
        </authorList>
    </citation>
    <scope>NUCLEOTIDE SEQUENCE [LARGE SCALE GENOMIC DNA]</scope>
    <source>
        <strain evidence="2 3">9Alg 56</strain>
    </source>
</reference>
<dbReference type="EMBL" id="CP046620">
    <property type="protein sequence ID" value="QHQ34380.1"/>
    <property type="molecule type" value="Genomic_DNA"/>
</dbReference>
<dbReference type="GO" id="GO:0004040">
    <property type="term" value="F:amidase activity"/>
    <property type="evidence" value="ECO:0007669"/>
    <property type="project" value="UniProtKB-EC"/>
</dbReference>
<dbReference type="Proteomes" id="UP000464495">
    <property type="component" value="Chromosome"/>
</dbReference>
<sequence length="388" mass="40471">MRDPYNALMPYPSVPVASGDGPLNGLRFVVKDLFDVAGYRTGCGNAVRLAESRVAEQHAPAVARLLQAGAVFAGKAQTDELAWSLTGKNPYFGDIINPTAPDRISGGSSSGCAAAVAGGLAEFALGTDTGGSVRAPASFCGVWGLRPTWGRVPLAGCMPLVPSFDTGGLFARDGVTLLAVAAALLGPDNANLEGEEPLLAEDLVARLPDEVKRALETTFARLSGGGVDLYVEDAETMHTCFDTLQSREVVETQGPWIEEVRPPLGPMIRARYTTSLAVTPAMEAEARNDRERITGQLVDRLAGRAVLAPVVHDVPLRADAGVEQQMAFSDAARRLLCVAGIAGLPQVVFPAVRIGGAPIGLSLIGPPGSDLALVALAARLVEPEMAET</sequence>
<keyword evidence="2" id="KW-0378">Hydrolase</keyword>
<evidence type="ECO:0000259" key="1">
    <source>
        <dbReference type="Pfam" id="PF01425"/>
    </source>
</evidence>
<dbReference type="InterPro" id="IPR020556">
    <property type="entry name" value="Amidase_CS"/>
</dbReference>
<dbReference type="InterPro" id="IPR023631">
    <property type="entry name" value="Amidase_dom"/>
</dbReference>
<accession>A0A6P1SXK0</accession>
<dbReference type="PROSITE" id="PS00571">
    <property type="entry name" value="AMIDASES"/>
    <property type="match status" value="1"/>
</dbReference>
<evidence type="ECO:0000313" key="2">
    <source>
        <dbReference type="EMBL" id="QHQ34380.1"/>
    </source>
</evidence>
<dbReference type="Gene3D" id="3.90.1300.10">
    <property type="entry name" value="Amidase signature (AS) domain"/>
    <property type="match status" value="1"/>
</dbReference>
<dbReference type="EC" id="3.5.1.4" evidence="2"/>
<dbReference type="SUPFAM" id="SSF75304">
    <property type="entry name" value="Amidase signature (AS) enzymes"/>
    <property type="match status" value="1"/>
</dbReference>
<dbReference type="NCBIfam" id="NF006169">
    <property type="entry name" value="PRK08310.1"/>
    <property type="match status" value="1"/>
</dbReference>
<dbReference type="AlphaFoldDB" id="A0A6P1SXK0"/>
<dbReference type="KEGG" id="amaq:GO499_03860"/>
<dbReference type="InterPro" id="IPR036928">
    <property type="entry name" value="AS_sf"/>
</dbReference>
<name>A0A6P1SXK0_9RHOB</name>
<keyword evidence="3" id="KW-1185">Reference proteome</keyword>